<sequence>MTDYLEVKAIRTFAVGKDLKTKKSDPFTVEAGEAKLLEAHGLVTIVGEAEAPVVEDVDPPVIASERPKRKAKADAGNEGS</sequence>
<name>A0A561PVS9_9HYPH</name>
<feature type="region of interest" description="Disordered" evidence="1">
    <location>
        <begin position="59"/>
        <end position="80"/>
    </location>
</feature>
<dbReference type="Proteomes" id="UP000320653">
    <property type="component" value="Unassembled WGS sequence"/>
</dbReference>
<reference evidence="2 3" key="1">
    <citation type="submission" date="2019-06" db="EMBL/GenBank/DDBJ databases">
        <title>Sorghum-associated microbial communities from plants grown in Nebraska, USA.</title>
        <authorList>
            <person name="Schachtman D."/>
        </authorList>
    </citation>
    <scope>NUCLEOTIDE SEQUENCE [LARGE SCALE GENOMIC DNA]</scope>
    <source>
        <strain evidence="2 3">1225</strain>
    </source>
</reference>
<evidence type="ECO:0000256" key="1">
    <source>
        <dbReference type="SAM" id="MobiDB-lite"/>
    </source>
</evidence>
<dbReference type="RefSeq" id="WP_145643805.1">
    <property type="nucleotide sequence ID" value="NZ_VIWP01000024.1"/>
</dbReference>
<keyword evidence="3" id="KW-1185">Reference proteome</keyword>
<gene>
    <name evidence="2" type="ORF">FHW37_12413</name>
</gene>
<evidence type="ECO:0000313" key="3">
    <source>
        <dbReference type="Proteomes" id="UP000320653"/>
    </source>
</evidence>
<accession>A0A561PVS9</accession>
<dbReference type="OrthoDB" id="9924674at2"/>
<organism evidence="2 3">
    <name type="scientific">Neorhizobium alkalisoli</name>
    <dbReference type="NCBI Taxonomy" id="528178"/>
    <lineage>
        <taxon>Bacteria</taxon>
        <taxon>Pseudomonadati</taxon>
        <taxon>Pseudomonadota</taxon>
        <taxon>Alphaproteobacteria</taxon>
        <taxon>Hyphomicrobiales</taxon>
        <taxon>Rhizobiaceae</taxon>
        <taxon>Rhizobium/Agrobacterium group</taxon>
        <taxon>Neorhizobium</taxon>
    </lineage>
</organism>
<protein>
    <submittedName>
        <fullName evidence="2">Uncharacterized protein</fullName>
    </submittedName>
</protein>
<evidence type="ECO:0000313" key="2">
    <source>
        <dbReference type="EMBL" id="TWF42212.1"/>
    </source>
</evidence>
<comment type="caution">
    <text evidence="2">The sequence shown here is derived from an EMBL/GenBank/DDBJ whole genome shotgun (WGS) entry which is preliminary data.</text>
</comment>
<proteinExistence type="predicted"/>
<dbReference type="EMBL" id="VIWP01000024">
    <property type="protein sequence ID" value="TWF42212.1"/>
    <property type="molecule type" value="Genomic_DNA"/>
</dbReference>
<dbReference type="AlphaFoldDB" id="A0A561PVS9"/>